<sequence>MFFGLHFISDTGQVCQVAVNTTTCHVFLRATINGAWSSWRRVDVERNADGTLAERVAEAAEAQRAGVAMRLQNPMRLALTGDAVGTVSFDGSQNVEMNVSLPALEDILNRLKTLEDASQNGR</sequence>
<dbReference type="Proteomes" id="UP000824225">
    <property type="component" value="Unassembled WGS sequence"/>
</dbReference>
<reference evidence="1" key="2">
    <citation type="submission" date="2021-04" db="EMBL/GenBank/DDBJ databases">
        <authorList>
            <person name="Gilroy R."/>
        </authorList>
    </citation>
    <scope>NUCLEOTIDE SEQUENCE</scope>
    <source>
        <strain evidence="1">CHK186-16707</strain>
    </source>
</reference>
<dbReference type="AlphaFoldDB" id="A0A9D2HF64"/>
<comment type="caution">
    <text evidence="1">The sequence shown here is derived from an EMBL/GenBank/DDBJ whole genome shotgun (WGS) entry which is preliminary data.</text>
</comment>
<protein>
    <submittedName>
        <fullName evidence="1">Pyocin knob domain-containing protein</fullName>
    </submittedName>
</protein>
<evidence type="ECO:0000313" key="2">
    <source>
        <dbReference type="Proteomes" id="UP000824225"/>
    </source>
</evidence>
<name>A0A9D2HF64_9BACT</name>
<proteinExistence type="predicted"/>
<dbReference type="EMBL" id="DXAN01000025">
    <property type="protein sequence ID" value="HJA09051.1"/>
    <property type="molecule type" value="Genomic_DNA"/>
</dbReference>
<reference evidence="1" key="1">
    <citation type="journal article" date="2021" name="PeerJ">
        <title>Extensive microbial diversity within the chicken gut microbiome revealed by metagenomics and culture.</title>
        <authorList>
            <person name="Gilroy R."/>
            <person name="Ravi A."/>
            <person name="Getino M."/>
            <person name="Pursley I."/>
            <person name="Horton D.L."/>
            <person name="Alikhan N.F."/>
            <person name="Baker D."/>
            <person name="Gharbi K."/>
            <person name="Hall N."/>
            <person name="Watson M."/>
            <person name="Adriaenssens E.M."/>
            <person name="Foster-Nyarko E."/>
            <person name="Jarju S."/>
            <person name="Secka A."/>
            <person name="Antonio M."/>
            <person name="Oren A."/>
            <person name="Chaudhuri R.R."/>
            <person name="La Ragione R."/>
            <person name="Hildebrand F."/>
            <person name="Pallen M.J."/>
        </authorList>
    </citation>
    <scope>NUCLEOTIDE SEQUENCE</scope>
    <source>
        <strain evidence="1">CHK186-16707</strain>
    </source>
</reference>
<organism evidence="1 2">
    <name type="scientific">Candidatus Mailhella merdigallinarum</name>
    <dbReference type="NCBI Taxonomy" id="2838658"/>
    <lineage>
        <taxon>Bacteria</taxon>
        <taxon>Pseudomonadati</taxon>
        <taxon>Thermodesulfobacteriota</taxon>
        <taxon>Desulfovibrionia</taxon>
        <taxon>Desulfovibrionales</taxon>
        <taxon>Desulfovibrionaceae</taxon>
        <taxon>Mailhella</taxon>
    </lineage>
</organism>
<evidence type="ECO:0000313" key="1">
    <source>
        <dbReference type="EMBL" id="HJA09051.1"/>
    </source>
</evidence>
<accession>A0A9D2HF64</accession>
<gene>
    <name evidence="1" type="ORF">H9962_07675</name>
</gene>